<feature type="compositionally biased region" description="Polar residues" evidence="1">
    <location>
        <begin position="235"/>
        <end position="251"/>
    </location>
</feature>
<comment type="caution">
    <text evidence="2">The sequence shown here is derived from an EMBL/GenBank/DDBJ whole genome shotgun (WGS) entry which is preliminary data.</text>
</comment>
<reference evidence="2" key="1">
    <citation type="submission" date="2022-08" db="EMBL/GenBank/DDBJ databases">
        <authorList>
            <consortium name="DOE Joint Genome Institute"/>
            <person name="Min B."/>
            <person name="Riley R."/>
            <person name="Sierra-Patev S."/>
            <person name="Naranjo-Ortiz M."/>
            <person name="Looney B."/>
            <person name="Konkel Z."/>
            <person name="Slot J.C."/>
            <person name="Sakamoto Y."/>
            <person name="Steenwyk J.L."/>
            <person name="Rokas A."/>
            <person name="Carro J."/>
            <person name="Camarero S."/>
            <person name="Ferreira P."/>
            <person name="Molpeceres G."/>
            <person name="Ruiz-Duenas F.J."/>
            <person name="Serrano A."/>
            <person name="Henrissat B."/>
            <person name="Drula E."/>
            <person name="Hughes K.W."/>
            <person name="Mata J.L."/>
            <person name="Ishikawa N.K."/>
            <person name="Vargas-Isla R."/>
            <person name="Ushijima S."/>
            <person name="Smith C.A."/>
            <person name="Ahrendt S."/>
            <person name="Andreopoulos W."/>
            <person name="He G."/>
            <person name="Labutti K."/>
            <person name="Lipzen A."/>
            <person name="Ng V."/>
            <person name="Sandor L."/>
            <person name="Barry K."/>
            <person name="Martinez A.T."/>
            <person name="Xiao Y."/>
            <person name="Gibbons J.G."/>
            <person name="Terashima K."/>
            <person name="Hibbett D.S."/>
            <person name="Grigoriev I.V."/>
        </authorList>
    </citation>
    <scope>NUCLEOTIDE SEQUENCE</scope>
    <source>
        <strain evidence="2">Sp2 HRB7682 ss15</strain>
    </source>
</reference>
<dbReference type="EMBL" id="JANVFS010000001">
    <property type="protein sequence ID" value="KAJ4495982.1"/>
    <property type="molecule type" value="Genomic_DNA"/>
</dbReference>
<dbReference type="Proteomes" id="UP001150238">
    <property type="component" value="Unassembled WGS sequence"/>
</dbReference>
<feature type="region of interest" description="Disordered" evidence="1">
    <location>
        <begin position="235"/>
        <end position="334"/>
    </location>
</feature>
<reference evidence="2" key="2">
    <citation type="journal article" date="2023" name="Proc. Natl. Acad. Sci. U.S.A.">
        <title>A global phylogenomic analysis of the shiitake genus Lentinula.</title>
        <authorList>
            <person name="Sierra-Patev S."/>
            <person name="Min B."/>
            <person name="Naranjo-Ortiz M."/>
            <person name="Looney B."/>
            <person name="Konkel Z."/>
            <person name="Slot J.C."/>
            <person name="Sakamoto Y."/>
            <person name="Steenwyk J.L."/>
            <person name="Rokas A."/>
            <person name="Carro J."/>
            <person name="Camarero S."/>
            <person name="Ferreira P."/>
            <person name="Molpeceres G."/>
            <person name="Ruiz-Duenas F.J."/>
            <person name="Serrano A."/>
            <person name="Henrissat B."/>
            <person name="Drula E."/>
            <person name="Hughes K.W."/>
            <person name="Mata J.L."/>
            <person name="Ishikawa N.K."/>
            <person name="Vargas-Isla R."/>
            <person name="Ushijima S."/>
            <person name="Smith C.A."/>
            <person name="Donoghue J."/>
            <person name="Ahrendt S."/>
            <person name="Andreopoulos W."/>
            <person name="He G."/>
            <person name="LaButti K."/>
            <person name="Lipzen A."/>
            <person name="Ng V."/>
            <person name="Riley R."/>
            <person name="Sandor L."/>
            <person name="Barry K."/>
            <person name="Martinez A.T."/>
            <person name="Xiao Y."/>
            <person name="Gibbons J.G."/>
            <person name="Terashima K."/>
            <person name="Grigoriev I.V."/>
            <person name="Hibbett D."/>
        </authorList>
    </citation>
    <scope>NUCLEOTIDE SEQUENCE</scope>
    <source>
        <strain evidence="2">Sp2 HRB7682 ss15</strain>
    </source>
</reference>
<accession>A0A9W9E1K5</accession>
<feature type="region of interest" description="Disordered" evidence="1">
    <location>
        <begin position="428"/>
        <end position="463"/>
    </location>
</feature>
<evidence type="ECO:0000313" key="2">
    <source>
        <dbReference type="EMBL" id="KAJ4495982.1"/>
    </source>
</evidence>
<evidence type="ECO:0000313" key="3">
    <source>
        <dbReference type="Proteomes" id="UP001150238"/>
    </source>
</evidence>
<name>A0A9W9E1K5_9AGAR</name>
<feature type="compositionally biased region" description="Basic and acidic residues" evidence="1">
    <location>
        <begin position="428"/>
        <end position="448"/>
    </location>
</feature>
<protein>
    <submittedName>
        <fullName evidence="2">Uncharacterized protein</fullName>
    </submittedName>
</protein>
<sequence>MQRCKELSRLARAPHFSSLLFRKQSPASSSAIQPLQKAATVLDPGHPAAYLPRKILPRFRNSVFSVTATPFGLLEPESIPCQPPFDVSFETWAERISRSLNDPITNGLDGPILAPVRLPKYQKRGRLPMSLVTVVGKKATSKKKVVRLRIINKVKNALNLAVTRVAEVKDGKLVFDEALSRENLICRGWTYSVYPSLEVYRMSFTELIPTVLQALRSIHKQVTELENSWAQKSFENQSHKSSTRNITQHSPVFSKLPLKTVTSHERRNRRLLDAEMNDLTARSPMSSGEWPSERSTMSDGTVSTQFPSRKEFKPSLPQTNPHVNMSKYPEEKNRSAGKVEGLSQLLARISSAAPQMYQNEGENLLEEHQSSHVDSLAIHPTNSNPVTSKDLLRIRRSRETQVATSLKEKVFATRPIVGNIPQVKEKFRFKDSVSQRDRQKREREKSENSSRWVKTKKSKPFNL</sequence>
<feature type="compositionally biased region" description="Polar residues" evidence="1">
    <location>
        <begin position="293"/>
        <end position="307"/>
    </location>
</feature>
<feature type="compositionally biased region" description="Basic and acidic residues" evidence="1">
    <location>
        <begin position="262"/>
        <end position="273"/>
    </location>
</feature>
<feature type="compositionally biased region" description="Basic residues" evidence="1">
    <location>
        <begin position="453"/>
        <end position="463"/>
    </location>
</feature>
<dbReference type="AlphaFoldDB" id="A0A9W9E1K5"/>
<organism evidence="2 3">
    <name type="scientific">Lentinula lateritia</name>
    <dbReference type="NCBI Taxonomy" id="40482"/>
    <lineage>
        <taxon>Eukaryota</taxon>
        <taxon>Fungi</taxon>
        <taxon>Dikarya</taxon>
        <taxon>Basidiomycota</taxon>
        <taxon>Agaricomycotina</taxon>
        <taxon>Agaricomycetes</taxon>
        <taxon>Agaricomycetidae</taxon>
        <taxon>Agaricales</taxon>
        <taxon>Marasmiineae</taxon>
        <taxon>Omphalotaceae</taxon>
        <taxon>Lentinula</taxon>
    </lineage>
</organism>
<gene>
    <name evidence="2" type="ORF">C8J55DRAFT_495432</name>
</gene>
<proteinExistence type="predicted"/>
<evidence type="ECO:0000256" key="1">
    <source>
        <dbReference type="SAM" id="MobiDB-lite"/>
    </source>
</evidence>